<keyword evidence="7 8" id="KW-0802">TPR repeat</keyword>
<reference evidence="10 11" key="1">
    <citation type="submission" date="2020-04" db="EMBL/GenBank/DDBJ databases">
        <title>Zoogloea sp. G-4-1-14 isolated from soil.</title>
        <authorList>
            <person name="Dahal R.H."/>
        </authorList>
    </citation>
    <scope>NUCLEOTIDE SEQUENCE [LARGE SCALE GENOMIC DNA]</scope>
    <source>
        <strain evidence="10 11">G-4-1-14</strain>
    </source>
</reference>
<evidence type="ECO:0000313" key="10">
    <source>
        <dbReference type="EMBL" id="NML25877.1"/>
    </source>
</evidence>
<dbReference type="GO" id="GO:0097363">
    <property type="term" value="F:protein O-acetylglucosaminyltransferase activity"/>
    <property type="evidence" value="ECO:0007669"/>
    <property type="project" value="UniProtKB-EC"/>
</dbReference>
<protein>
    <recommendedName>
        <fullName evidence="3">protein O-GlcNAc transferase</fullName>
        <ecNumber evidence="3">2.4.1.255</ecNumber>
    </recommendedName>
</protein>
<comment type="similarity">
    <text evidence="2">Belongs to the glycosyltransferase 41 family. O-GlcNAc transferase subfamily.</text>
</comment>
<dbReference type="Pfam" id="PF13844">
    <property type="entry name" value="Glyco_transf_41"/>
    <property type="match status" value="2"/>
</dbReference>
<dbReference type="InterPro" id="IPR019734">
    <property type="entry name" value="TPR_rpt"/>
</dbReference>
<feature type="repeat" description="TPR" evidence="8">
    <location>
        <begin position="44"/>
        <end position="77"/>
    </location>
</feature>
<proteinExistence type="inferred from homology"/>
<gene>
    <name evidence="10" type="ORF">HHL15_09005</name>
</gene>
<dbReference type="SMART" id="SM00028">
    <property type="entry name" value="TPR"/>
    <property type="match status" value="6"/>
</dbReference>
<keyword evidence="11" id="KW-1185">Reference proteome</keyword>
<dbReference type="AlphaFoldDB" id="A0A848G129"/>
<dbReference type="Pfam" id="PF07719">
    <property type="entry name" value="TPR_2"/>
    <property type="match status" value="1"/>
</dbReference>
<dbReference type="EC" id="2.4.1.255" evidence="3"/>
<dbReference type="SUPFAM" id="SSF48452">
    <property type="entry name" value="TPR-like"/>
    <property type="match status" value="1"/>
</dbReference>
<evidence type="ECO:0000256" key="2">
    <source>
        <dbReference type="ARBA" id="ARBA00005386"/>
    </source>
</evidence>
<name>A0A848G129_9RHOO</name>
<dbReference type="PROSITE" id="PS50293">
    <property type="entry name" value="TPR_REGION"/>
    <property type="match status" value="1"/>
</dbReference>
<evidence type="ECO:0000256" key="3">
    <source>
        <dbReference type="ARBA" id="ARBA00011970"/>
    </source>
</evidence>
<keyword evidence="5" id="KW-0808">Transferase</keyword>
<evidence type="ECO:0000256" key="5">
    <source>
        <dbReference type="ARBA" id="ARBA00022679"/>
    </source>
</evidence>
<comment type="pathway">
    <text evidence="1">Protein modification; protein glycosylation.</text>
</comment>
<dbReference type="EMBL" id="JABBGA010000005">
    <property type="protein sequence ID" value="NML25877.1"/>
    <property type="molecule type" value="Genomic_DNA"/>
</dbReference>
<dbReference type="InterPro" id="IPR029489">
    <property type="entry name" value="OGT/SEC/SPY_C"/>
</dbReference>
<dbReference type="Pfam" id="PF13181">
    <property type="entry name" value="TPR_8"/>
    <property type="match status" value="1"/>
</dbReference>
<dbReference type="PROSITE" id="PS50005">
    <property type="entry name" value="TPR"/>
    <property type="match status" value="4"/>
</dbReference>
<evidence type="ECO:0000256" key="4">
    <source>
        <dbReference type="ARBA" id="ARBA00022676"/>
    </source>
</evidence>
<evidence type="ECO:0000256" key="7">
    <source>
        <dbReference type="ARBA" id="ARBA00022803"/>
    </source>
</evidence>
<organism evidence="10 11">
    <name type="scientific">Zoogloea dura</name>
    <dbReference type="NCBI Taxonomy" id="2728840"/>
    <lineage>
        <taxon>Bacteria</taxon>
        <taxon>Pseudomonadati</taxon>
        <taxon>Pseudomonadota</taxon>
        <taxon>Betaproteobacteria</taxon>
        <taxon>Rhodocyclales</taxon>
        <taxon>Zoogloeaceae</taxon>
        <taxon>Zoogloea</taxon>
    </lineage>
</organism>
<dbReference type="SUPFAM" id="SSF53756">
    <property type="entry name" value="UDP-Glycosyltransferase/glycogen phosphorylase"/>
    <property type="match status" value="1"/>
</dbReference>
<feature type="repeat" description="TPR" evidence="8">
    <location>
        <begin position="112"/>
        <end position="145"/>
    </location>
</feature>
<evidence type="ECO:0000256" key="1">
    <source>
        <dbReference type="ARBA" id="ARBA00004922"/>
    </source>
</evidence>
<sequence>MSTSRTRLSLDDALNAAIQLHQAGRLQDAENVYRQVLAVQPRHPEALHLMGLCAHQKGDHATAAKLIRTALEIQPAHPAAHNSLGAVQLALGQAGAALEALQRAVELSPAYAEAWTNRGIALGELRRSDEALASYDEALRLGYDNPLLHFNRARLLQLLGRLEEALGAYGRTLAQVPGYREAWHNLGVLQEKLGRLTEAQTSYERAVQLEPEAPYTRGHLLFARLRRCDWKGLEALGSAILRAVDAGRAAAEPFPLLAIDSTPRQQLQCARAYAADKFPAGMALPPIPAPAAVPQRLKLAYLSADFHDHATAHLIAEVFERHDRSRFELIALSFGPPRDDPWRRRLVAAFDRFEEVGDLTDREIALRARELGVHVAIDLKGYTQDCRTGIFACRAAPIQVNYLGYPGTLGVPWMDYLIADPVVVPVQDREHYAEKIAALPDCYQPNDSTKPIAGAVPSRAELGLPEEGFVFCCFNNNYKITPDVFALWMRLLARVPGSVLWLLAAPPEAMEALRREAVRLGIAAERLVFAERVPLAEHLARHARADLFLDTFHYNAHTTASDALWAGLPVLTRLGHSFSGRVATSLLTAADLPELIAADAAEYESLAVALAGDPARLAGLRQRLAAQRGRCALFDCGRYTGKLEAAFEAMWRRHMAGEAPAHLDIV</sequence>
<keyword evidence="4" id="KW-0328">Glycosyltransferase</keyword>
<dbReference type="PANTHER" id="PTHR44998">
    <property type="match status" value="1"/>
</dbReference>
<dbReference type="Gene3D" id="3.40.50.2000">
    <property type="entry name" value="Glycogen Phosphorylase B"/>
    <property type="match status" value="1"/>
</dbReference>
<evidence type="ECO:0000256" key="8">
    <source>
        <dbReference type="PROSITE-ProRule" id="PRU00339"/>
    </source>
</evidence>
<feature type="repeat" description="TPR" evidence="8">
    <location>
        <begin position="180"/>
        <end position="213"/>
    </location>
</feature>
<dbReference type="Proteomes" id="UP000580043">
    <property type="component" value="Unassembled WGS sequence"/>
</dbReference>
<evidence type="ECO:0000256" key="6">
    <source>
        <dbReference type="ARBA" id="ARBA00022737"/>
    </source>
</evidence>
<feature type="domain" description="O-GlcNAc transferase C-terminal" evidence="9">
    <location>
        <begin position="455"/>
        <end position="642"/>
    </location>
</feature>
<dbReference type="InterPro" id="IPR011990">
    <property type="entry name" value="TPR-like_helical_dom_sf"/>
</dbReference>
<feature type="domain" description="O-GlcNAc transferase C-terminal" evidence="9">
    <location>
        <begin position="294"/>
        <end position="444"/>
    </location>
</feature>
<dbReference type="InterPro" id="IPR013105">
    <property type="entry name" value="TPR_2"/>
</dbReference>
<dbReference type="Gene3D" id="1.25.40.10">
    <property type="entry name" value="Tetratricopeptide repeat domain"/>
    <property type="match status" value="3"/>
</dbReference>
<dbReference type="Gene3D" id="3.40.50.11380">
    <property type="match status" value="1"/>
</dbReference>
<evidence type="ECO:0000313" key="11">
    <source>
        <dbReference type="Proteomes" id="UP000580043"/>
    </source>
</evidence>
<keyword evidence="6" id="KW-0677">Repeat</keyword>
<dbReference type="RefSeq" id="WP_169145419.1">
    <property type="nucleotide sequence ID" value="NZ_JABBGA010000005.1"/>
</dbReference>
<accession>A0A848G129</accession>
<dbReference type="Pfam" id="PF13432">
    <property type="entry name" value="TPR_16"/>
    <property type="match status" value="2"/>
</dbReference>
<feature type="repeat" description="TPR" evidence="8">
    <location>
        <begin position="78"/>
        <end position="111"/>
    </location>
</feature>
<evidence type="ECO:0000259" key="9">
    <source>
        <dbReference type="Pfam" id="PF13844"/>
    </source>
</evidence>
<comment type="caution">
    <text evidence="10">The sequence shown here is derived from an EMBL/GenBank/DDBJ whole genome shotgun (WGS) entry which is preliminary data.</text>
</comment>
<dbReference type="PANTHER" id="PTHR44998:SF1">
    <property type="entry name" value="UDP-N-ACETYLGLUCOSAMINE--PEPTIDE N-ACETYLGLUCOSAMINYLTRANSFERASE 110 KDA SUBUNIT"/>
    <property type="match status" value="1"/>
</dbReference>